<reference evidence="1 2" key="1">
    <citation type="submission" date="2018-10" db="EMBL/GenBank/DDBJ databases">
        <title>Proposal of Lysobacter pythonis sp. nov. isolated from royal pythons (Python regius).</title>
        <authorList>
            <person name="Hans-Juergen B."/>
            <person name="Huptas C."/>
            <person name="Sandra B."/>
            <person name="Igor L."/>
            <person name="Joachim S."/>
            <person name="Siegfried S."/>
            <person name="Mareike W."/>
            <person name="Peter K."/>
        </authorList>
    </citation>
    <scope>NUCLEOTIDE SEQUENCE [LARGE SCALE GENOMIC DNA]</scope>
    <source>
        <strain evidence="1 2">4284/11</strain>
    </source>
</reference>
<gene>
    <name evidence="1" type="ORF">EBB59_03430</name>
</gene>
<accession>A0A3M2I3N5</accession>
<evidence type="ECO:0000313" key="1">
    <source>
        <dbReference type="EMBL" id="RMH94219.1"/>
    </source>
</evidence>
<sequence length="250" mass="27531">MGEGILMKKTASRFMLAASVLSHLTAKASDPPNRPIYNAMEISMQSCSVDARSIFTMHAHPQREAIWSNGMLPVGETGYLVDFNTMADYRDWTAMTRLHSTDRGVDDSYVLLTRDGMPPFTAAYVVTRLPESMHGNPVAVLSAVIDMQKTNANGHAISFIRTSTPLGEGLEMITGGRLGSLCFPTSHFVYATTPGQAAVEISRFVVRDDDLIEYALSLPVTPETNQSDMIIPGQRAMDRFQQGLWIKPRS</sequence>
<dbReference type="EMBL" id="RFLY01000003">
    <property type="protein sequence ID" value="RMH94219.1"/>
    <property type="molecule type" value="Genomic_DNA"/>
</dbReference>
<proteinExistence type="predicted"/>
<dbReference type="Proteomes" id="UP000275012">
    <property type="component" value="Unassembled WGS sequence"/>
</dbReference>
<dbReference type="AlphaFoldDB" id="A0A3M2I3N5"/>
<keyword evidence="2" id="KW-1185">Reference proteome</keyword>
<protein>
    <submittedName>
        <fullName evidence="1">Uncharacterized protein</fullName>
    </submittedName>
</protein>
<name>A0A3M2I3N5_9GAMM</name>
<organism evidence="1 2">
    <name type="scientific">Solilutibacter pythonis</name>
    <dbReference type="NCBI Taxonomy" id="2483112"/>
    <lineage>
        <taxon>Bacteria</taxon>
        <taxon>Pseudomonadati</taxon>
        <taxon>Pseudomonadota</taxon>
        <taxon>Gammaproteobacteria</taxon>
        <taxon>Lysobacterales</taxon>
        <taxon>Lysobacteraceae</taxon>
        <taxon>Solilutibacter</taxon>
    </lineage>
</organism>
<comment type="caution">
    <text evidence="1">The sequence shown here is derived from an EMBL/GenBank/DDBJ whole genome shotgun (WGS) entry which is preliminary data.</text>
</comment>
<evidence type="ECO:0000313" key="2">
    <source>
        <dbReference type="Proteomes" id="UP000275012"/>
    </source>
</evidence>